<dbReference type="PIRSF" id="PIRSF015582">
    <property type="entry name" value="Cit_lyase_B"/>
    <property type="match status" value="1"/>
</dbReference>
<dbReference type="InterPro" id="IPR040442">
    <property type="entry name" value="Pyrv_kinase-like_dom_sf"/>
</dbReference>
<evidence type="ECO:0000313" key="9">
    <source>
        <dbReference type="Proteomes" id="UP000319897"/>
    </source>
</evidence>
<evidence type="ECO:0000256" key="1">
    <source>
        <dbReference type="ARBA" id="ARBA00001946"/>
    </source>
</evidence>
<dbReference type="RefSeq" id="WP_140928586.1">
    <property type="nucleotide sequence ID" value="NZ_VFSU01000028.1"/>
</dbReference>
<dbReference type="EMBL" id="VFSU01000028">
    <property type="protein sequence ID" value="TPE60060.1"/>
    <property type="molecule type" value="Genomic_DNA"/>
</dbReference>
<dbReference type="InterPro" id="IPR005000">
    <property type="entry name" value="Aldolase/citrate-lyase_domain"/>
</dbReference>
<organism evidence="8 9">
    <name type="scientific">Sandaracinobacter neustonicus</name>
    <dbReference type="NCBI Taxonomy" id="1715348"/>
    <lineage>
        <taxon>Bacteria</taxon>
        <taxon>Pseudomonadati</taxon>
        <taxon>Pseudomonadota</taxon>
        <taxon>Alphaproteobacteria</taxon>
        <taxon>Sphingomonadales</taxon>
        <taxon>Sphingosinicellaceae</taxon>
        <taxon>Sandaracinobacter</taxon>
    </lineage>
</organism>
<dbReference type="Pfam" id="PF03328">
    <property type="entry name" value="HpcH_HpaI"/>
    <property type="match status" value="1"/>
</dbReference>
<name>A0A501XHP4_9SPHN</name>
<sequence length="292" mass="30445">MDLRPRRTLLYLPASNARAIEKARTLPADSVILDLEDAVAPEMKPAAREAAVAAVGGDFGGSEVGIRVNGFGTDWVEADFAAAARSKAAFVVVPKVDGPEQAAKAVALAGGKPLLAMVETPRGVQQVDAIADVPGVAGLIAGFADLTKDLRARPGADRLPLLYAASRIVLAARASGILAFDGVFTAIGDDAGLERETRQAVELGFDGKTCIHPAQLDSVNRLFAPSPDEVAHARGLIDAHRLAMAEGKAVATFKGKMVEVLHVVEAERTLKIAELIGELGGLAEKAVEFATE</sequence>
<dbReference type="Gene3D" id="3.20.20.60">
    <property type="entry name" value="Phosphoenolpyruvate-binding domains"/>
    <property type="match status" value="1"/>
</dbReference>
<evidence type="ECO:0000256" key="5">
    <source>
        <dbReference type="PIRSR" id="PIRSR015582-1"/>
    </source>
</evidence>
<dbReference type="InterPro" id="IPR011206">
    <property type="entry name" value="Citrate_lyase_beta/mcl1/mcl2"/>
</dbReference>
<dbReference type="PANTHER" id="PTHR32308:SF10">
    <property type="entry name" value="CITRATE LYASE SUBUNIT BETA"/>
    <property type="match status" value="1"/>
</dbReference>
<feature type="binding site" evidence="5">
    <location>
        <position position="67"/>
    </location>
    <ligand>
        <name>substrate</name>
    </ligand>
</feature>
<evidence type="ECO:0000256" key="2">
    <source>
        <dbReference type="ARBA" id="ARBA00005568"/>
    </source>
</evidence>
<comment type="similarity">
    <text evidence="2">Belongs to the HpcH/HpaI aldolase family.</text>
</comment>
<keyword evidence="3 6" id="KW-0479">Metal-binding</keyword>
<protein>
    <submittedName>
        <fullName evidence="8">CoA ester lyase</fullName>
    </submittedName>
</protein>
<dbReference type="GO" id="GO:0006107">
    <property type="term" value="P:oxaloacetate metabolic process"/>
    <property type="evidence" value="ECO:0007669"/>
    <property type="project" value="TreeGrafter"/>
</dbReference>
<dbReference type="Proteomes" id="UP000319897">
    <property type="component" value="Unassembled WGS sequence"/>
</dbReference>
<accession>A0A501XHP4</accession>
<feature type="domain" description="HpcH/HpaI aldolase/citrate lyase" evidence="7">
    <location>
        <begin position="7"/>
        <end position="213"/>
    </location>
</feature>
<comment type="caution">
    <text evidence="8">The sequence shown here is derived from an EMBL/GenBank/DDBJ whole genome shotgun (WGS) entry which is preliminary data.</text>
</comment>
<evidence type="ECO:0000313" key="8">
    <source>
        <dbReference type="EMBL" id="TPE60060.1"/>
    </source>
</evidence>
<dbReference type="AlphaFoldDB" id="A0A501XHP4"/>
<feature type="binding site" evidence="5">
    <location>
        <position position="119"/>
    </location>
    <ligand>
        <name>substrate</name>
    </ligand>
</feature>
<dbReference type="InterPro" id="IPR015813">
    <property type="entry name" value="Pyrv/PenolPyrv_kinase-like_dom"/>
</dbReference>
<feature type="binding site" evidence="6">
    <location>
        <position position="145"/>
    </location>
    <ligand>
        <name>Mg(2+)</name>
        <dbReference type="ChEBI" id="CHEBI:18420"/>
    </ligand>
</feature>
<dbReference type="SUPFAM" id="SSF51621">
    <property type="entry name" value="Phosphoenolpyruvate/pyruvate domain"/>
    <property type="match status" value="1"/>
</dbReference>
<reference evidence="8 9" key="1">
    <citation type="submission" date="2019-06" db="EMBL/GenBank/DDBJ databases">
        <authorList>
            <person name="Lee I."/>
            <person name="Jang G.I."/>
            <person name="Hwang C.Y."/>
        </authorList>
    </citation>
    <scope>NUCLEOTIDE SEQUENCE [LARGE SCALE GENOMIC DNA]</scope>
    <source>
        <strain evidence="8 9">PAMC 28131</strain>
    </source>
</reference>
<gene>
    <name evidence="8" type="ORF">FJQ54_11615</name>
</gene>
<evidence type="ECO:0000256" key="4">
    <source>
        <dbReference type="ARBA" id="ARBA00022842"/>
    </source>
</evidence>
<comment type="cofactor">
    <cofactor evidence="1">
        <name>Mg(2+)</name>
        <dbReference type="ChEBI" id="CHEBI:18420"/>
    </cofactor>
</comment>
<keyword evidence="9" id="KW-1185">Reference proteome</keyword>
<keyword evidence="8" id="KW-0456">Lyase</keyword>
<dbReference type="PANTHER" id="PTHR32308">
    <property type="entry name" value="LYASE BETA SUBUNIT, PUTATIVE (AFU_ORTHOLOGUE AFUA_4G13030)-RELATED"/>
    <property type="match status" value="1"/>
</dbReference>
<evidence type="ECO:0000256" key="6">
    <source>
        <dbReference type="PIRSR" id="PIRSR015582-2"/>
    </source>
</evidence>
<proteinExistence type="inferred from homology"/>
<dbReference type="OrthoDB" id="9800547at2"/>
<keyword evidence="4 6" id="KW-0460">Magnesium</keyword>
<evidence type="ECO:0000256" key="3">
    <source>
        <dbReference type="ARBA" id="ARBA00022723"/>
    </source>
</evidence>
<evidence type="ECO:0000259" key="7">
    <source>
        <dbReference type="Pfam" id="PF03328"/>
    </source>
</evidence>
<feature type="binding site" evidence="6">
    <location>
        <position position="119"/>
    </location>
    <ligand>
        <name>Mg(2+)</name>
        <dbReference type="ChEBI" id="CHEBI:18420"/>
    </ligand>
</feature>
<dbReference type="GO" id="GO:0016829">
    <property type="term" value="F:lyase activity"/>
    <property type="evidence" value="ECO:0007669"/>
    <property type="project" value="UniProtKB-KW"/>
</dbReference>
<dbReference type="GO" id="GO:0000287">
    <property type="term" value="F:magnesium ion binding"/>
    <property type="evidence" value="ECO:0007669"/>
    <property type="project" value="TreeGrafter"/>
</dbReference>